<dbReference type="EMBL" id="KN832883">
    <property type="protein sequence ID" value="KIM96941.1"/>
    <property type="molecule type" value="Genomic_DNA"/>
</dbReference>
<dbReference type="InterPro" id="IPR052895">
    <property type="entry name" value="HetReg/Transcr_Mod"/>
</dbReference>
<dbReference type="PANTHER" id="PTHR24148:SF64">
    <property type="entry name" value="HETEROKARYON INCOMPATIBILITY DOMAIN-CONTAINING PROTEIN"/>
    <property type="match status" value="1"/>
</dbReference>
<evidence type="ECO:0000313" key="2">
    <source>
        <dbReference type="EMBL" id="KIM96941.1"/>
    </source>
</evidence>
<accession>A0A0C3H329</accession>
<keyword evidence="3" id="KW-1185">Reference proteome</keyword>
<dbReference type="InParanoid" id="A0A0C3H329"/>
<protein>
    <recommendedName>
        <fullName evidence="1">Heterokaryon incompatibility domain-containing protein</fullName>
    </recommendedName>
</protein>
<sequence>MQRDIDLTIGDVIVEGIRSYALSQVSENITSQDTHTNLRFLKITNLEQYSDLYPTVTCELTEKGEHPGENSYVAVSYCWESFTSLGLAADSRSSPTVLVEQRGKPPRPPRCPANVLIRAIAFAVSRGVSFIWIDQECVNQEDPIDVQNHLQWNHAIFRQAEFAIGLLNFELYENQVDYLITLELFHRIYDPDPKLADEKLRTIARYGLKSILRDIQRITRLLKAITRDRWFTRAWVFQERISANVEMHLLLPLSTEALKQFPHYSAKELVGEDYLLSVESVCSIAIALRIRFSEGELAQKLQEDITVKDTIYESLNSLHEVAQLLCGPICAETSFDRLFERSEEIIGRQKEINNFIDPLVHKVFLEIESCDSRVVSDRVAILSNIMGFEQRFLATSCTSYSFALVKLLFANNHLPSVLIREENPKVLEYLFSRPVNASLLIIFAHHLKEEIAGGKVELQKELENVSSALTDFFGRDITRHENFPDILEDAVEGLRGASYKDPLSLLSEINVQSLKFWDVIPMSATIGDLMGGMIGRDHIDKVSLQSSHADAIIRHGIATNQLSEGVEFMAFTGTYRWRPEFIDKFFD</sequence>
<evidence type="ECO:0000313" key="3">
    <source>
        <dbReference type="Proteomes" id="UP000054321"/>
    </source>
</evidence>
<dbReference type="PANTHER" id="PTHR24148">
    <property type="entry name" value="ANKYRIN REPEAT DOMAIN-CONTAINING PROTEIN 39 HOMOLOG-RELATED"/>
    <property type="match status" value="1"/>
</dbReference>
<dbReference type="Proteomes" id="UP000054321">
    <property type="component" value="Unassembled WGS sequence"/>
</dbReference>
<reference evidence="2 3" key="1">
    <citation type="submission" date="2014-04" db="EMBL/GenBank/DDBJ databases">
        <authorList>
            <consortium name="DOE Joint Genome Institute"/>
            <person name="Kuo A."/>
            <person name="Martino E."/>
            <person name="Perotto S."/>
            <person name="Kohler A."/>
            <person name="Nagy L.G."/>
            <person name="Floudas D."/>
            <person name="Copeland A."/>
            <person name="Barry K.W."/>
            <person name="Cichocki N."/>
            <person name="Veneault-Fourrey C."/>
            <person name="LaButti K."/>
            <person name="Lindquist E.A."/>
            <person name="Lipzen A."/>
            <person name="Lundell T."/>
            <person name="Morin E."/>
            <person name="Murat C."/>
            <person name="Sun H."/>
            <person name="Tunlid A."/>
            <person name="Henrissat B."/>
            <person name="Grigoriev I.V."/>
            <person name="Hibbett D.S."/>
            <person name="Martin F."/>
            <person name="Nordberg H.P."/>
            <person name="Cantor M.N."/>
            <person name="Hua S.X."/>
        </authorList>
    </citation>
    <scope>NUCLEOTIDE SEQUENCE [LARGE SCALE GENOMIC DNA]</scope>
    <source>
        <strain evidence="2 3">Zn</strain>
    </source>
</reference>
<reference evidence="3" key="2">
    <citation type="submission" date="2015-01" db="EMBL/GenBank/DDBJ databases">
        <title>Evolutionary Origins and Diversification of the Mycorrhizal Mutualists.</title>
        <authorList>
            <consortium name="DOE Joint Genome Institute"/>
            <consortium name="Mycorrhizal Genomics Consortium"/>
            <person name="Kohler A."/>
            <person name="Kuo A."/>
            <person name="Nagy L.G."/>
            <person name="Floudas D."/>
            <person name="Copeland A."/>
            <person name="Barry K.W."/>
            <person name="Cichocki N."/>
            <person name="Veneault-Fourrey C."/>
            <person name="LaButti K."/>
            <person name="Lindquist E.A."/>
            <person name="Lipzen A."/>
            <person name="Lundell T."/>
            <person name="Morin E."/>
            <person name="Murat C."/>
            <person name="Riley R."/>
            <person name="Ohm R."/>
            <person name="Sun H."/>
            <person name="Tunlid A."/>
            <person name="Henrissat B."/>
            <person name="Grigoriev I.V."/>
            <person name="Hibbett D.S."/>
            <person name="Martin F."/>
        </authorList>
    </citation>
    <scope>NUCLEOTIDE SEQUENCE [LARGE SCALE GENOMIC DNA]</scope>
    <source>
        <strain evidence="3">Zn</strain>
    </source>
</reference>
<name>A0A0C3H329_OIDMZ</name>
<feature type="domain" description="Heterokaryon incompatibility" evidence="1">
    <location>
        <begin position="72"/>
        <end position="239"/>
    </location>
</feature>
<evidence type="ECO:0000259" key="1">
    <source>
        <dbReference type="Pfam" id="PF06985"/>
    </source>
</evidence>
<organism evidence="2 3">
    <name type="scientific">Oidiodendron maius (strain Zn)</name>
    <dbReference type="NCBI Taxonomy" id="913774"/>
    <lineage>
        <taxon>Eukaryota</taxon>
        <taxon>Fungi</taxon>
        <taxon>Dikarya</taxon>
        <taxon>Ascomycota</taxon>
        <taxon>Pezizomycotina</taxon>
        <taxon>Leotiomycetes</taxon>
        <taxon>Leotiomycetes incertae sedis</taxon>
        <taxon>Myxotrichaceae</taxon>
        <taxon>Oidiodendron</taxon>
    </lineage>
</organism>
<dbReference type="OrthoDB" id="3565361at2759"/>
<dbReference type="HOGENOM" id="CLU_464676_0_0_1"/>
<dbReference type="AlphaFoldDB" id="A0A0C3H329"/>
<proteinExistence type="predicted"/>
<dbReference type="Pfam" id="PF06985">
    <property type="entry name" value="HET"/>
    <property type="match status" value="1"/>
</dbReference>
<dbReference type="InterPro" id="IPR010730">
    <property type="entry name" value="HET"/>
</dbReference>
<gene>
    <name evidence="2" type="ORF">OIDMADRAFT_183016</name>
</gene>